<evidence type="ECO:0000256" key="2">
    <source>
        <dbReference type="RuleBase" id="RU362080"/>
    </source>
</evidence>
<dbReference type="InterPro" id="IPR036165">
    <property type="entry name" value="YefM-like_sf"/>
</dbReference>
<protein>
    <recommendedName>
        <fullName evidence="2">Antitoxin</fullName>
    </recommendedName>
</protein>
<comment type="function">
    <text evidence="2">Antitoxin component of a type II toxin-antitoxin (TA) system.</text>
</comment>
<dbReference type="NCBIfam" id="TIGR01552">
    <property type="entry name" value="phd_fam"/>
    <property type="match status" value="1"/>
</dbReference>
<evidence type="ECO:0000256" key="1">
    <source>
        <dbReference type="ARBA" id="ARBA00009981"/>
    </source>
</evidence>
<dbReference type="Proteomes" id="UP000178892">
    <property type="component" value="Unassembled WGS sequence"/>
</dbReference>
<dbReference type="STRING" id="1817825.A2720_04050"/>
<reference evidence="3 4" key="1">
    <citation type="journal article" date="2016" name="Nat. Commun.">
        <title>Thousands of microbial genomes shed light on interconnected biogeochemical processes in an aquifer system.</title>
        <authorList>
            <person name="Anantharaman K."/>
            <person name="Brown C.T."/>
            <person name="Hug L.A."/>
            <person name="Sharon I."/>
            <person name="Castelle C.J."/>
            <person name="Probst A.J."/>
            <person name="Thomas B.C."/>
            <person name="Singh A."/>
            <person name="Wilkins M.J."/>
            <person name="Karaoz U."/>
            <person name="Brodie E.L."/>
            <person name="Williams K.H."/>
            <person name="Hubbard S.S."/>
            <person name="Banfield J.F."/>
        </authorList>
    </citation>
    <scope>NUCLEOTIDE SEQUENCE [LARGE SCALE GENOMIC DNA]</scope>
</reference>
<gene>
    <name evidence="3" type="ORF">A2720_04050</name>
</gene>
<dbReference type="AlphaFoldDB" id="A0A1F5NST6"/>
<name>A0A1F5NST6_9BACT</name>
<dbReference type="Gene3D" id="3.40.1620.10">
    <property type="entry name" value="YefM-like domain"/>
    <property type="match status" value="1"/>
</dbReference>
<dbReference type="EMBL" id="MFEL01000018">
    <property type="protein sequence ID" value="OGE80707.1"/>
    <property type="molecule type" value="Genomic_DNA"/>
</dbReference>
<evidence type="ECO:0000313" key="4">
    <source>
        <dbReference type="Proteomes" id="UP000178892"/>
    </source>
</evidence>
<dbReference type="InterPro" id="IPR006442">
    <property type="entry name" value="Antitoxin_Phd/YefM"/>
</dbReference>
<organism evidence="3 4">
    <name type="scientific">Candidatus Doudnabacteria bacterium RIFCSPHIGHO2_01_FULL_46_24</name>
    <dbReference type="NCBI Taxonomy" id="1817825"/>
    <lineage>
        <taxon>Bacteria</taxon>
        <taxon>Candidatus Doudnaibacteriota</taxon>
    </lineage>
</organism>
<accession>A0A1F5NST6</accession>
<dbReference type="Pfam" id="PF02604">
    <property type="entry name" value="PhdYeFM_antitox"/>
    <property type="match status" value="1"/>
</dbReference>
<evidence type="ECO:0000313" key="3">
    <source>
        <dbReference type="EMBL" id="OGE80707.1"/>
    </source>
</evidence>
<sequence>MPNVISALTARNKFGQILKQVEKDRRSFVVEKRGSPKAVILSIMDYLKSRAPEPEILRVIGEESKRNKTSRISMKRINAIITEVRRSKK</sequence>
<comment type="similarity">
    <text evidence="1 2">Belongs to the phD/YefM antitoxin family.</text>
</comment>
<proteinExistence type="inferred from homology"/>
<dbReference type="SUPFAM" id="SSF143120">
    <property type="entry name" value="YefM-like"/>
    <property type="match status" value="1"/>
</dbReference>
<comment type="caution">
    <text evidence="3">The sequence shown here is derived from an EMBL/GenBank/DDBJ whole genome shotgun (WGS) entry which is preliminary data.</text>
</comment>